<organism evidence="4 5">
    <name type="scientific">Reticulomyxa filosa</name>
    <dbReference type="NCBI Taxonomy" id="46433"/>
    <lineage>
        <taxon>Eukaryota</taxon>
        <taxon>Sar</taxon>
        <taxon>Rhizaria</taxon>
        <taxon>Retaria</taxon>
        <taxon>Foraminifera</taxon>
        <taxon>Monothalamids</taxon>
        <taxon>Reticulomyxidae</taxon>
        <taxon>Reticulomyxa</taxon>
    </lineage>
</organism>
<protein>
    <recommendedName>
        <fullName evidence="3">SET domain-containing protein</fullName>
    </recommendedName>
</protein>
<evidence type="ECO:0000259" key="3">
    <source>
        <dbReference type="PROSITE" id="PS50280"/>
    </source>
</evidence>
<dbReference type="Proteomes" id="UP000023152">
    <property type="component" value="Unassembled WGS sequence"/>
</dbReference>
<evidence type="ECO:0000256" key="1">
    <source>
        <dbReference type="SAM" id="Coils"/>
    </source>
</evidence>
<dbReference type="PROSITE" id="PS50280">
    <property type="entry name" value="SET"/>
    <property type="match status" value="1"/>
</dbReference>
<keyword evidence="2" id="KW-0812">Transmembrane</keyword>
<dbReference type="InterPro" id="IPR001214">
    <property type="entry name" value="SET_dom"/>
</dbReference>
<keyword evidence="1" id="KW-0175">Coiled coil</keyword>
<dbReference type="InterPro" id="IPR046341">
    <property type="entry name" value="SET_dom_sf"/>
</dbReference>
<accession>X6MP69</accession>
<dbReference type="Gene3D" id="2.170.270.10">
    <property type="entry name" value="SET domain"/>
    <property type="match status" value="1"/>
</dbReference>
<keyword evidence="5" id="KW-1185">Reference proteome</keyword>
<feature type="coiled-coil region" evidence="1">
    <location>
        <begin position="108"/>
        <end position="160"/>
    </location>
</feature>
<name>X6MP69_RETFI</name>
<dbReference type="EMBL" id="ASPP01018792">
    <property type="protein sequence ID" value="ETO15798.1"/>
    <property type="molecule type" value="Genomic_DNA"/>
</dbReference>
<feature type="domain" description="SET" evidence="3">
    <location>
        <begin position="281"/>
        <end position="469"/>
    </location>
</feature>
<evidence type="ECO:0000313" key="4">
    <source>
        <dbReference type="EMBL" id="ETO15798.1"/>
    </source>
</evidence>
<feature type="transmembrane region" description="Helical" evidence="2">
    <location>
        <begin position="504"/>
        <end position="527"/>
    </location>
</feature>
<gene>
    <name evidence="4" type="ORF">RFI_21565</name>
</gene>
<dbReference type="SUPFAM" id="SSF82199">
    <property type="entry name" value="SET domain"/>
    <property type="match status" value="1"/>
</dbReference>
<keyword evidence="2" id="KW-1133">Transmembrane helix</keyword>
<reference evidence="4 5" key="1">
    <citation type="journal article" date="2013" name="Curr. Biol.">
        <title>The Genome of the Foraminiferan Reticulomyxa filosa.</title>
        <authorList>
            <person name="Glockner G."/>
            <person name="Hulsmann N."/>
            <person name="Schleicher M."/>
            <person name="Noegel A.A."/>
            <person name="Eichinger L."/>
            <person name="Gallinger C."/>
            <person name="Pawlowski J."/>
            <person name="Sierra R."/>
            <person name="Euteneuer U."/>
            <person name="Pillet L."/>
            <person name="Moustafa A."/>
            <person name="Platzer M."/>
            <person name="Groth M."/>
            <person name="Szafranski K."/>
            <person name="Schliwa M."/>
        </authorList>
    </citation>
    <scope>NUCLEOTIDE SEQUENCE [LARGE SCALE GENOMIC DNA]</scope>
</reference>
<dbReference type="AlphaFoldDB" id="X6MP69"/>
<sequence length="537" mass="62633">MFAEVIFCLKNCKRYSEAMEYGKKALAVYRDSKHKACDLFLLQSVEEVMQLLQKIQAAEKIHMRIRDSKSFDDVEGFVHLCETYNLHFNSSRANIDTQQKFESLVRSYQSQRKAKAKLEQDYNLLKMRTEFELRLLKNENERLKAQIVELLANAQCLRSIVIYGDAPRRHKVNEAKPNFETGDNFKGSVSAHELRKFIKNIYSQQKKGCGGLLLSSICKKKKKKSLNMNENEITIKTREKTHKCYLENIKRFVKENGEYNENPQRCVIPCPNGTVRLVSCHDLIMAVTITNDPRIPSLNGENGVKAKMDIPIASVLVQYCGMEYLSTEFDEIYRDTTEQTSRNRYAFELAIEEKRILQRLEENDWTLNGCHYKQDLCSHENCTPTIRVGNQHLHFVIDGMGLNPCNDVTNLWCLFNDCRKNINVQTPTTDDLRFQNCEFVQVTVDGWTSVFVVTNKYVKKGEDLMLYYGQTYGESLVEHSQYVQNTKEKQQFIDMQMPRVCEPLWHHLLFLYVLYLIGVFANTFVLFTKFYLFNISC</sequence>
<proteinExistence type="predicted"/>
<evidence type="ECO:0000313" key="5">
    <source>
        <dbReference type="Proteomes" id="UP000023152"/>
    </source>
</evidence>
<keyword evidence="2" id="KW-0472">Membrane</keyword>
<comment type="caution">
    <text evidence="4">The sequence shown here is derived from an EMBL/GenBank/DDBJ whole genome shotgun (WGS) entry which is preliminary data.</text>
</comment>
<evidence type="ECO:0000256" key="2">
    <source>
        <dbReference type="SAM" id="Phobius"/>
    </source>
</evidence>